<organism evidence="2 3">
    <name type="scientific">crAssphage sp. isolate ctcc615</name>
    <dbReference type="NCBI Taxonomy" id="2989853"/>
    <lineage>
        <taxon>Viruses</taxon>
        <taxon>Duplodnaviria</taxon>
        <taxon>Heunggongvirae</taxon>
        <taxon>Uroviricota</taxon>
        <taxon>Caudoviricetes</taxon>
        <taxon>Crassvirales</taxon>
        <taxon>Intestiviridae</taxon>
        <taxon>Obtuvirinae</taxon>
        <taxon>Wotdevirus</taxon>
        <taxon>Wotdevirus murinus</taxon>
    </lineage>
</organism>
<evidence type="ECO:0000313" key="3">
    <source>
        <dbReference type="Proteomes" id="UP000257457"/>
    </source>
</evidence>
<evidence type="ECO:0000256" key="1">
    <source>
        <dbReference type="SAM" id="Coils"/>
    </source>
</evidence>
<name>A0A345BNZ5_9CAUD</name>
<dbReference type="RefSeq" id="YP_010097133.1">
    <property type="nucleotide sequence ID" value="NC_055756.1"/>
</dbReference>
<accession>A0A345BNZ5</accession>
<feature type="coiled-coil region" evidence="1">
    <location>
        <begin position="38"/>
        <end position="68"/>
    </location>
</feature>
<dbReference type="GeneID" id="65114795"/>
<dbReference type="EMBL" id="MH552500">
    <property type="protein sequence ID" value="AXF52166.1"/>
    <property type="molecule type" value="Genomic_DNA"/>
</dbReference>
<evidence type="ECO:0000313" key="2">
    <source>
        <dbReference type="EMBL" id="AXF52166.1"/>
    </source>
</evidence>
<dbReference type="Proteomes" id="UP000257457">
    <property type="component" value="Segment"/>
</dbReference>
<proteinExistence type="predicted"/>
<keyword evidence="1" id="KW-0175">Coiled coil</keyword>
<protein>
    <submittedName>
        <fullName evidence="2">Membrane protein</fullName>
    </submittedName>
</protein>
<sequence length="610" mass="66025">MAQNNTQGFNEATLASYLDNRDFANAANYLSTLTASSYENQRELNRRIKELSKQAELQTAYLSQLDQEGVEAYHFANGFNGSGTIPHTKYDNNGNVVPDTPNSFGDSYTSLVNGLKVNSTDSNFANKSIDSIRVEIDANYINAFTNNLGIKDLKNNNLGIKYTTSKDGKHIVEIPTSNSNFVKVVKASKELDSFWNTIAGGAASGATTGAVTGAGIGAMVSGVIGSIVGSVAPGAGTAAGGTAGALSGAGQGAVIGGGVGGVIGAIDAALGYKSPYEIKGVGKGFVAPTGAFNSDSLDDLIDLVDKVNEKVKSDKERVGNVTVNEEMYVSPFLGHGHANAFKRYSNGAISIEEYNKIVEERTNTYNTLLKQTDLTQFKVFAGGGDLDDDKNLVMKELDNPDRLTLMKNLSVAIADKRVTYSAAIRGGEMGTYITIAADKDKNGDLSKGSTEQFTRIFVPGLFKSSCDESFNTDTKTIAARDNADMKRFNYGKRCHDGNYVGWCRDLGSYKIAKDENGQEVKVPISEEEIMSTLNREAIIDGTIDKSLMSLSRNVDEKEIDEFIEACAIKGANELYPKEMYGREERLYQKDKLYRDIYSILNLYTDNKKEK</sequence>
<keyword evidence="3" id="KW-1185">Reference proteome</keyword>
<reference evidence="2 3" key="1">
    <citation type="submission" date="2018-06" db="EMBL/GenBank/DDBJ databases">
        <title>Uncovering a Universe of Circular DNA Viruses in Animal Metagenomes.</title>
        <authorList>
            <person name="Tisza M."/>
            <person name="Buck C."/>
            <person name="Pastrana D."/>
            <person name="Welch N."/>
            <person name="Peretti A."/>
        </authorList>
    </citation>
    <scope>NUCLEOTIDE SEQUENCE [LARGE SCALE GENOMIC DNA]</scope>
    <source>
        <strain evidence="2">Ctcc615</strain>
    </source>
</reference>